<feature type="region of interest" description="Disordered" evidence="1">
    <location>
        <begin position="33"/>
        <end position="72"/>
    </location>
</feature>
<keyword evidence="3" id="KW-1185">Reference proteome</keyword>
<feature type="compositionally biased region" description="Basic residues" evidence="1">
    <location>
        <begin position="60"/>
        <end position="72"/>
    </location>
</feature>
<dbReference type="EMBL" id="JAUSTY010000006">
    <property type="protein sequence ID" value="MDQ0165798.1"/>
    <property type="molecule type" value="Genomic_DNA"/>
</dbReference>
<evidence type="ECO:0000256" key="1">
    <source>
        <dbReference type="SAM" id="MobiDB-lite"/>
    </source>
</evidence>
<dbReference type="RefSeq" id="WP_307393355.1">
    <property type="nucleotide sequence ID" value="NZ_BAAADK010000032.1"/>
</dbReference>
<evidence type="ECO:0000313" key="3">
    <source>
        <dbReference type="Proteomes" id="UP001235840"/>
    </source>
</evidence>
<organism evidence="2 3">
    <name type="scientific">Caldalkalibacillus horti</name>
    <dbReference type="NCBI Taxonomy" id="77523"/>
    <lineage>
        <taxon>Bacteria</taxon>
        <taxon>Bacillati</taxon>
        <taxon>Bacillota</taxon>
        <taxon>Bacilli</taxon>
        <taxon>Bacillales</taxon>
        <taxon>Bacillaceae</taxon>
        <taxon>Caldalkalibacillus</taxon>
    </lineage>
</organism>
<protein>
    <submittedName>
        <fullName evidence="2">Uncharacterized protein</fullName>
    </submittedName>
</protein>
<dbReference type="Proteomes" id="UP001235840">
    <property type="component" value="Unassembled WGS sequence"/>
</dbReference>
<sequence>MIVLTNIKNFLIHKIDHGSINFGVHVSKGSKADSKEVGGQSMIGDHHHYTKGNNKWNTLKYKKKAKNRKRSN</sequence>
<proteinExistence type="predicted"/>
<evidence type="ECO:0000313" key="2">
    <source>
        <dbReference type="EMBL" id="MDQ0165798.1"/>
    </source>
</evidence>
<gene>
    <name evidence="2" type="ORF">J2S11_001699</name>
</gene>
<comment type="caution">
    <text evidence="2">The sequence shown here is derived from an EMBL/GenBank/DDBJ whole genome shotgun (WGS) entry which is preliminary data.</text>
</comment>
<name>A0ABT9VXU2_9BACI</name>
<accession>A0ABT9VXU2</accession>
<reference evidence="2 3" key="1">
    <citation type="submission" date="2023-07" db="EMBL/GenBank/DDBJ databases">
        <title>Genomic Encyclopedia of Type Strains, Phase IV (KMG-IV): sequencing the most valuable type-strain genomes for metagenomic binning, comparative biology and taxonomic classification.</title>
        <authorList>
            <person name="Goeker M."/>
        </authorList>
    </citation>
    <scope>NUCLEOTIDE SEQUENCE [LARGE SCALE GENOMIC DNA]</scope>
    <source>
        <strain evidence="2 3">DSM 12751</strain>
    </source>
</reference>